<sequence length="95" mass="10621">MEFRYFTTYTGVRLPLKLVGPLDATEINNRNTFIRAGFDAADRLVHLEKCVYGEVALGHAYEYHASGALKRAEIVIHDDDDETTVLEFDESGAAV</sequence>
<proteinExistence type="predicted"/>
<evidence type="ECO:0000313" key="2">
    <source>
        <dbReference type="Proteomes" id="UP000680714"/>
    </source>
</evidence>
<accession>A0ABS5I6S4</accession>
<protein>
    <submittedName>
        <fullName evidence="1">Uncharacterized protein</fullName>
    </submittedName>
</protein>
<gene>
    <name evidence="1" type="ORF">KEC16_00125</name>
</gene>
<dbReference type="InterPro" id="IPR046154">
    <property type="entry name" value="DUF6156"/>
</dbReference>
<evidence type="ECO:0000313" key="1">
    <source>
        <dbReference type="EMBL" id="MBR9970116.1"/>
    </source>
</evidence>
<organism evidence="1 2">
    <name type="scientific">Magnetospirillum sulfuroxidans</name>
    <dbReference type="NCBI Taxonomy" id="611300"/>
    <lineage>
        <taxon>Bacteria</taxon>
        <taxon>Pseudomonadati</taxon>
        <taxon>Pseudomonadota</taxon>
        <taxon>Alphaproteobacteria</taxon>
        <taxon>Rhodospirillales</taxon>
        <taxon>Rhodospirillaceae</taxon>
        <taxon>Magnetospirillum</taxon>
    </lineage>
</organism>
<comment type="caution">
    <text evidence="1">The sequence shown here is derived from an EMBL/GenBank/DDBJ whole genome shotgun (WGS) entry which is preliminary data.</text>
</comment>
<dbReference type="Proteomes" id="UP000680714">
    <property type="component" value="Unassembled WGS sequence"/>
</dbReference>
<reference evidence="1 2" key="1">
    <citation type="submission" date="2021-04" db="EMBL/GenBank/DDBJ databases">
        <title>Magnetospirillum sulfuroxidans sp. nov., a facultative chemolithoautotrophic sulfur-oxidizing alphaproteobacterium isolated from freshwater sediment and proposals for Paramagetospirillum gen. nov., and Magnetospirillaceae fam. nov.</title>
        <authorList>
            <person name="Koziaeva V."/>
            <person name="Geelhoed J.S."/>
            <person name="Sorokin D.Y."/>
            <person name="Grouzdev D.S."/>
        </authorList>
    </citation>
    <scope>NUCLEOTIDE SEQUENCE [LARGE SCALE GENOMIC DNA]</scope>
    <source>
        <strain evidence="1 2">J10</strain>
    </source>
</reference>
<dbReference type="Pfam" id="PF19653">
    <property type="entry name" value="DUF6156"/>
    <property type="match status" value="1"/>
</dbReference>
<dbReference type="EMBL" id="JAGTUF010000001">
    <property type="protein sequence ID" value="MBR9970116.1"/>
    <property type="molecule type" value="Genomic_DNA"/>
</dbReference>
<dbReference type="RefSeq" id="WP_211545633.1">
    <property type="nucleotide sequence ID" value="NZ_JAGTUF010000001.1"/>
</dbReference>
<name>A0ABS5I6S4_9PROT</name>
<keyword evidence="2" id="KW-1185">Reference proteome</keyword>